<evidence type="ECO:0000256" key="10">
    <source>
        <dbReference type="ARBA" id="ARBA00022960"/>
    </source>
</evidence>
<evidence type="ECO:0000256" key="12">
    <source>
        <dbReference type="ARBA" id="ARBA00023315"/>
    </source>
</evidence>
<keyword evidence="10" id="KW-0133">Cell shape</keyword>
<evidence type="ECO:0000256" key="7">
    <source>
        <dbReference type="ARBA" id="ARBA00022695"/>
    </source>
</evidence>
<comment type="caution">
    <text evidence="17">The sequence shown here is derived from an EMBL/GenBank/DDBJ whole genome shotgun (WGS) entry which is preliminary data.</text>
</comment>
<proteinExistence type="inferred from homology"/>
<dbReference type="PANTHER" id="PTHR43584">
    <property type="entry name" value="NUCLEOTIDYL TRANSFERASE"/>
    <property type="match status" value="1"/>
</dbReference>
<dbReference type="GO" id="GO:0046872">
    <property type="term" value="F:metal ion binding"/>
    <property type="evidence" value="ECO:0007669"/>
    <property type="project" value="UniProtKB-KW"/>
</dbReference>
<keyword evidence="7" id="KW-0548">Nucleotidyltransferase</keyword>
<evidence type="ECO:0000256" key="16">
    <source>
        <dbReference type="ARBA" id="ARBA00049628"/>
    </source>
</evidence>
<dbReference type="GO" id="GO:0071555">
    <property type="term" value="P:cell wall organization"/>
    <property type="evidence" value="ECO:0007669"/>
    <property type="project" value="UniProtKB-KW"/>
</dbReference>
<dbReference type="Gene3D" id="2.160.10.10">
    <property type="entry name" value="Hexapeptide repeat proteins"/>
    <property type="match status" value="1"/>
</dbReference>
<evidence type="ECO:0000256" key="13">
    <source>
        <dbReference type="ARBA" id="ARBA00023316"/>
    </source>
</evidence>
<evidence type="ECO:0000256" key="8">
    <source>
        <dbReference type="ARBA" id="ARBA00022723"/>
    </source>
</evidence>
<evidence type="ECO:0000313" key="17">
    <source>
        <dbReference type="EMBL" id="HIY21505.1"/>
    </source>
</evidence>
<dbReference type="CDD" id="cd03353">
    <property type="entry name" value="LbH_GlmU_C"/>
    <property type="match status" value="1"/>
</dbReference>
<dbReference type="Proteomes" id="UP000823868">
    <property type="component" value="Unassembled WGS sequence"/>
</dbReference>
<evidence type="ECO:0000256" key="15">
    <source>
        <dbReference type="ARBA" id="ARBA00048493"/>
    </source>
</evidence>
<dbReference type="InterPro" id="IPR001451">
    <property type="entry name" value="Hexapep"/>
</dbReference>
<keyword evidence="12" id="KW-0012">Acyltransferase</keyword>
<dbReference type="InterPro" id="IPR011004">
    <property type="entry name" value="Trimer_LpxA-like_sf"/>
</dbReference>
<keyword evidence="8" id="KW-0479">Metal-binding</keyword>
<dbReference type="GO" id="GO:0006048">
    <property type="term" value="P:UDP-N-acetylglucosamine biosynthetic process"/>
    <property type="evidence" value="ECO:0007669"/>
    <property type="project" value="InterPro"/>
</dbReference>
<accession>A0A9D1Y8L3</accession>
<sequence length="397" mass="42885">METAGAIVFLPREGNGRSLMLEDLLFEPAAMWLAEALRRAGVERFLVVCHQNDREEAAICFPQETEIITTGTEDANQRLSAFLTGCTGRVVVVTKPVQLMEEDVRTLLEERPPRSSDDRESGVCRIDAAALAQALEEGEDFETALRARADRLGGGSIWLQSAHPIRPGWRERMESELLARNSGAVRLMESGVRIIDPNSVYVGPRVTVGAGTVLLPGTILRGETTIGGACEIGPNTMIRDCVIGDRVTINASQLNESTVEEGTKVGPFAYVRPNCHVGKDVKVGDFVELKNSTIGNGTKISHLTYVGDSDVGQGVNFGCGTVTVNYDGITKYRTTIGDHAFIGCNTNLVAPVKVGDGAYTAAGSTITQEVPADSLAIARSQQVVKKQWAAKRRNRRK</sequence>
<name>A0A9D1Y8L3_9FIRM</name>
<evidence type="ECO:0000256" key="5">
    <source>
        <dbReference type="ARBA" id="ARBA00022490"/>
    </source>
</evidence>
<comment type="function">
    <text evidence="16">Catalyzes the last two sequential reactions in the de novo biosynthetic pathway for UDP-N-acetylglucosamine (UDP-GlcNAc). The C-terminal domain catalyzes the transfer of acetyl group from acetyl coenzyme A to glucosamine-1-phosphate (GlcN-1-P) to produce N-acetylglucosamine-1-phosphate (GlcNAc-1-P), which is converted into UDP-GlcNAc by the transfer of uridine 5-monophosphate (from uridine 5-triphosphate), a reaction catalyzed by the N-terminal domain.</text>
</comment>
<evidence type="ECO:0000256" key="6">
    <source>
        <dbReference type="ARBA" id="ARBA00022679"/>
    </source>
</evidence>
<organism evidence="17 18">
    <name type="scientific">Candidatus Flavonifractor merdigallinarum</name>
    <dbReference type="NCBI Taxonomy" id="2838589"/>
    <lineage>
        <taxon>Bacteria</taxon>
        <taxon>Bacillati</taxon>
        <taxon>Bacillota</taxon>
        <taxon>Clostridia</taxon>
        <taxon>Eubacteriales</taxon>
        <taxon>Oscillospiraceae</taxon>
        <taxon>Flavonifractor</taxon>
    </lineage>
</organism>
<evidence type="ECO:0000256" key="2">
    <source>
        <dbReference type="ARBA" id="ARBA00004496"/>
    </source>
</evidence>
<dbReference type="Pfam" id="PF00132">
    <property type="entry name" value="Hexapep"/>
    <property type="match status" value="2"/>
</dbReference>
<dbReference type="SUPFAM" id="SSF51161">
    <property type="entry name" value="Trimeric LpxA-like enzymes"/>
    <property type="match status" value="1"/>
</dbReference>
<comment type="catalytic activity">
    <reaction evidence="14">
        <text>alpha-D-glucosamine 1-phosphate + acetyl-CoA = N-acetyl-alpha-D-glucosamine 1-phosphate + CoA + H(+)</text>
        <dbReference type="Rhea" id="RHEA:13725"/>
        <dbReference type="ChEBI" id="CHEBI:15378"/>
        <dbReference type="ChEBI" id="CHEBI:57287"/>
        <dbReference type="ChEBI" id="CHEBI:57288"/>
        <dbReference type="ChEBI" id="CHEBI:57776"/>
        <dbReference type="ChEBI" id="CHEBI:58516"/>
        <dbReference type="EC" id="2.3.1.157"/>
    </reaction>
</comment>
<evidence type="ECO:0000256" key="11">
    <source>
        <dbReference type="ARBA" id="ARBA00022984"/>
    </source>
</evidence>
<dbReference type="GO" id="GO:0008360">
    <property type="term" value="P:regulation of cell shape"/>
    <property type="evidence" value="ECO:0007669"/>
    <property type="project" value="UniProtKB-KW"/>
</dbReference>
<evidence type="ECO:0000256" key="1">
    <source>
        <dbReference type="ARBA" id="ARBA00001946"/>
    </source>
</evidence>
<evidence type="ECO:0000313" key="18">
    <source>
        <dbReference type="Proteomes" id="UP000823868"/>
    </source>
</evidence>
<evidence type="ECO:0000256" key="14">
    <source>
        <dbReference type="ARBA" id="ARBA00048247"/>
    </source>
</evidence>
<evidence type="ECO:0000256" key="3">
    <source>
        <dbReference type="ARBA" id="ARBA00007707"/>
    </source>
</evidence>
<dbReference type="InterPro" id="IPR050065">
    <property type="entry name" value="GlmU-like"/>
</dbReference>
<dbReference type="GO" id="GO:0019134">
    <property type="term" value="F:glucosamine-1-phosphate N-acetyltransferase activity"/>
    <property type="evidence" value="ECO:0007669"/>
    <property type="project" value="UniProtKB-EC"/>
</dbReference>
<reference evidence="17" key="1">
    <citation type="journal article" date="2021" name="PeerJ">
        <title>Extensive microbial diversity within the chicken gut microbiome revealed by metagenomics and culture.</title>
        <authorList>
            <person name="Gilroy R."/>
            <person name="Ravi A."/>
            <person name="Getino M."/>
            <person name="Pursley I."/>
            <person name="Horton D.L."/>
            <person name="Alikhan N.F."/>
            <person name="Baker D."/>
            <person name="Gharbi K."/>
            <person name="Hall N."/>
            <person name="Watson M."/>
            <person name="Adriaenssens E.M."/>
            <person name="Foster-Nyarko E."/>
            <person name="Jarju S."/>
            <person name="Secka A."/>
            <person name="Antonio M."/>
            <person name="Oren A."/>
            <person name="Chaudhuri R.R."/>
            <person name="La Ragione R."/>
            <person name="Hildebrand F."/>
            <person name="Pallen M.J."/>
        </authorList>
    </citation>
    <scope>NUCLEOTIDE SEQUENCE</scope>
    <source>
        <strain evidence="17">ChiBcec16_6824</strain>
    </source>
</reference>
<keyword evidence="13" id="KW-0961">Cell wall biogenesis/degradation</keyword>
<dbReference type="GO" id="GO:0005737">
    <property type="term" value="C:cytoplasm"/>
    <property type="evidence" value="ECO:0007669"/>
    <property type="project" value="UniProtKB-SubCell"/>
</dbReference>
<dbReference type="GO" id="GO:0003977">
    <property type="term" value="F:UDP-N-acetylglucosamine diphosphorylase activity"/>
    <property type="evidence" value="ECO:0007669"/>
    <property type="project" value="UniProtKB-EC"/>
</dbReference>
<dbReference type="GO" id="GO:0009252">
    <property type="term" value="P:peptidoglycan biosynthetic process"/>
    <property type="evidence" value="ECO:0007669"/>
    <property type="project" value="UniProtKB-KW"/>
</dbReference>
<protein>
    <submittedName>
        <fullName evidence="17">UDP-N-acetylglucosamine diphosphorylase</fullName>
    </submittedName>
</protein>
<keyword evidence="9" id="KW-0460">Magnesium</keyword>
<comment type="similarity">
    <text evidence="3">In the C-terminal section; belongs to the transferase hexapeptide repeat family.</text>
</comment>
<evidence type="ECO:0000256" key="9">
    <source>
        <dbReference type="ARBA" id="ARBA00022842"/>
    </source>
</evidence>
<comment type="catalytic activity">
    <reaction evidence="15">
        <text>N-acetyl-alpha-D-glucosamine 1-phosphate + UTP + H(+) = UDP-N-acetyl-alpha-D-glucosamine + diphosphate</text>
        <dbReference type="Rhea" id="RHEA:13509"/>
        <dbReference type="ChEBI" id="CHEBI:15378"/>
        <dbReference type="ChEBI" id="CHEBI:33019"/>
        <dbReference type="ChEBI" id="CHEBI:46398"/>
        <dbReference type="ChEBI" id="CHEBI:57705"/>
        <dbReference type="ChEBI" id="CHEBI:57776"/>
        <dbReference type="EC" id="2.7.7.23"/>
    </reaction>
</comment>
<evidence type="ECO:0000256" key="4">
    <source>
        <dbReference type="ARBA" id="ARBA00007947"/>
    </source>
</evidence>
<keyword evidence="11" id="KW-0573">Peptidoglycan synthesis</keyword>
<keyword evidence="5" id="KW-0963">Cytoplasm</keyword>
<dbReference type="EMBL" id="DXDX01000118">
    <property type="protein sequence ID" value="HIY21505.1"/>
    <property type="molecule type" value="Genomic_DNA"/>
</dbReference>
<dbReference type="PANTHER" id="PTHR43584:SF3">
    <property type="entry name" value="BIFUNCTIONAL PROTEIN GLMU"/>
    <property type="match status" value="1"/>
</dbReference>
<comment type="cofactor">
    <cofactor evidence="1">
        <name>Mg(2+)</name>
        <dbReference type="ChEBI" id="CHEBI:18420"/>
    </cofactor>
</comment>
<dbReference type="InterPro" id="IPR038009">
    <property type="entry name" value="GlmU_C_LbH"/>
</dbReference>
<gene>
    <name evidence="17" type="ORF">H9841_06360</name>
</gene>
<keyword evidence="6" id="KW-0808">Transferase</keyword>
<comment type="subcellular location">
    <subcellularLocation>
        <location evidence="2">Cytoplasm</location>
    </subcellularLocation>
</comment>
<comment type="similarity">
    <text evidence="4">In the N-terminal section; belongs to the N-acetylglucosamine-1-phosphate uridyltransferase family.</text>
</comment>
<reference evidence="17" key="2">
    <citation type="submission" date="2021-04" db="EMBL/GenBank/DDBJ databases">
        <authorList>
            <person name="Gilroy R."/>
        </authorList>
    </citation>
    <scope>NUCLEOTIDE SEQUENCE</scope>
    <source>
        <strain evidence="17">ChiBcec16_6824</strain>
    </source>
</reference>
<dbReference type="AlphaFoldDB" id="A0A9D1Y8L3"/>